<keyword evidence="3" id="KW-1185">Reference proteome</keyword>
<keyword evidence="1" id="KW-0812">Transmembrane</keyword>
<evidence type="ECO:0000313" key="3">
    <source>
        <dbReference type="Proteomes" id="UP001206925"/>
    </source>
</evidence>
<proteinExistence type="predicted"/>
<keyword evidence="1" id="KW-0472">Membrane</keyword>
<protein>
    <submittedName>
        <fullName evidence="2">Uncharacterized protein</fullName>
    </submittedName>
</protein>
<accession>A0AAD5GKV8</accession>
<evidence type="ECO:0000313" key="2">
    <source>
        <dbReference type="EMBL" id="KAI7746695.1"/>
    </source>
</evidence>
<sequence>MAFDFYIFIIFVCFPFYDVFLSFRFENILFICSSQKSREQSQDFKGSNTTSVLILLHLRGWFLRPLVSVHHCPTHTTSIYFGFYINEALRILLTADIQI</sequence>
<comment type="caution">
    <text evidence="2">The sequence shown here is derived from an EMBL/GenBank/DDBJ whole genome shotgun (WGS) entry which is preliminary data.</text>
</comment>
<reference evidence="2" key="1">
    <citation type="submission" date="2022-06" db="EMBL/GenBank/DDBJ databases">
        <title>Uncovering the hologenomic basis of an extraordinary plant invasion.</title>
        <authorList>
            <person name="Bieker V.C."/>
            <person name="Martin M.D."/>
            <person name="Gilbert T."/>
            <person name="Hodgins K."/>
            <person name="Battlay P."/>
            <person name="Petersen B."/>
            <person name="Wilson J."/>
        </authorList>
    </citation>
    <scope>NUCLEOTIDE SEQUENCE</scope>
    <source>
        <strain evidence="2">AA19_3_7</strain>
        <tissue evidence="2">Leaf</tissue>
    </source>
</reference>
<evidence type="ECO:0000256" key="1">
    <source>
        <dbReference type="SAM" id="Phobius"/>
    </source>
</evidence>
<keyword evidence="1" id="KW-1133">Transmembrane helix</keyword>
<dbReference type="Proteomes" id="UP001206925">
    <property type="component" value="Unassembled WGS sequence"/>
</dbReference>
<gene>
    <name evidence="2" type="ORF">M8C21_013756</name>
</gene>
<dbReference type="EMBL" id="JAMZMK010006918">
    <property type="protein sequence ID" value="KAI7746695.1"/>
    <property type="molecule type" value="Genomic_DNA"/>
</dbReference>
<feature type="transmembrane region" description="Helical" evidence="1">
    <location>
        <begin position="6"/>
        <end position="25"/>
    </location>
</feature>
<name>A0AAD5GKV8_AMBAR</name>
<dbReference type="AlphaFoldDB" id="A0AAD5GKV8"/>
<organism evidence="2 3">
    <name type="scientific">Ambrosia artemisiifolia</name>
    <name type="common">Common ragweed</name>
    <dbReference type="NCBI Taxonomy" id="4212"/>
    <lineage>
        <taxon>Eukaryota</taxon>
        <taxon>Viridiplantae</taxon>
        <taxon>Streptophyta</taxon>
        <taxon>Embryophyta</taxon>
        <taxon>Tracheophyta</taxon>
        <taxon>Spermatophyta</taxon>
        <taxon>Magnoliopsida</taxon>
        <taxon>eudicotyledons</taxon>
        <taxon>Gunneridae</taxon>
        <taxon>Pentapetalae</taxon>
        <taxon>asterids</taxon>
        <taxon>campanulids</taxon>
        <taxon>Asterales</taxon>
        <taxon>Asteraceae</taxon>
        <taxon>Asteroideae</taxon>
        <taxon>Heliantheae alliance</taxon>
        <taxon>Heliantheae</taxon>
        <taxon>Ambrosia</taxon>
    </lineage>
</organism>